<gene>
    <name evidence="1" type="ORF">ACFOEE_00765</name>
</gene>
<protein>
    <submittedName>
        <fullName evidence="1">Uncharacterized protein</fullName>
    </submittedName>
</protein>
<evidence type="ECO:0000313" key="1">
    <source>
        <dbReference type="EMBL" id="MFC3031063.1"/>
    </source>
</evidence>
<dbReference type="RefSeq" id="WP_377119923.1">
    <property type="nucleotide sequence ID" value="NZ_JBHRSD010000001.1"/>
</dbReference>
<reference evidence="2" key="1">
    <citation type="journal article" date="2019" name="Int. J. Syst. Evol. Microbiol.">
        <title>The Global Catalogue of Microorganisms (GCM) 10K type strain sequencing project: providing services to taxonomists for standard genome sequencing and annotation.</title>
        <authorList>
            <consortium name="The Broad Institute Genomics Platform"/>
            <consortium name="The Broad Institute Genome Sequencing Center for Infectious Disease"/>
            <person name="Wu L."/>
            <person name="Ma J."/>
        </authorList>
    </citation>
    <scope>NUCLEOTIDE SEQUENCE [LARGE SCALE GENOMIC DNA]</scope>
    <source>
        <strain evidence="2">KCTC 42730</strain>
    </source>
</reference>
<name>A0ABV7CCN3_9GAMM</name>
<accession>A0ABV7CCN3</accession>
<evidence type="ECO:0000313" key="2">
    <source>
        <dbReference type="Proteomes" id="UP001595453"/>
    </source>
</evidence>
<dbReference type="Proteomes" id="UP001595453">
    <property type="component" value="Unassembled WGS sequence"/>
</dbReference>
<keyword evidence="2" id="KW-1185">Reference proteome</keyword>
<dbReference type="EMBL" id="JBHRSD010000001">
    <property type="protein sequence ID" value="MFC3031063.1"/>
    <property type="molecule type" value="Genomic_DNA"/>
</dbReference>
<sequence length="172" mass="19163">MTTQLFDETQTNAIHLIRVWQLFDAGSITTCLVAEDFSLVHSETLNSYSTLLTFSKHQLPVWVRLTNQTQVDIERLAADGLHLTNSPATGQLDIAVPAESVRLLQAIEQAVLALTAEQPDAFAKRIIVRPYQAIWHKLAVAKSVQPDDGQNVQPLLQQLEQAAIRWVTKAKV</sequence>
<organism evidence="1 2">
    <name type="scientific">Pseudoalteromonas fenneropenaei</name>
    <dbReference type="NCBI Taxonomy" id="1737459"/>
    <lineage>
        <taxon>Bacteria</taxon>
        <taxon>Pseudomonadati</taxon>
        <taxon>Pseudomonadota</taxon>
        <taxon>Gammaproteobacteria</taxon>
        <taxon>Alteromonadales</taxon>
        <taxon>Pseudoalteromonadaceae</taxon>
        <taxon>Pseudoalteromonas</taxon>
    </lineage>
</organism>
<proteinExistence type="predicted"/>
<comment type="caution">
    <text evidence="1">The sequence shown here is derived from an EMBL/GenBank/DDBJ whole genome shotgun (WGS) entry which is preliminary data.</text>
</comment>